<name>A0ABM8YYJ8_9PROT</name>
<keyword evidence="2" id="KW-1185">Reference proteome</keyword>
<proteinExistence type="predicted"/>
<dbReference type="EMBL" id="OU912926">
    <property type="protein sequence ID" value="CAG9932593.1"/>
    <property type="molecule type" value="Genomic_DNA"/>
</dbReference>
<accession>A0ABM8YYJ8</accession>
<reference evidence="1 2" key="1">
    <citation type="submission" date="2021-10" db="EMBL/GenBank/DDBJ databases">
        <authorList>
            <person name="Koch H."/>
        </authorList>
    </citation>
    <scope>NUCLEOTIDE SEQUENCE [LARGE SCALE GENOMIC DNA]</scope>
    <source>
        <strain evidence="1">6680</strain>
    </source>
</reference>
<gene>
    <name evidence="1" type="ORF">NTG6680_1340</name>
</gene>
<evidence type="ECO:0000313" key="2">
    <source>
        <dbReference type="Proteomes" id="UP000839052"/>
    </source>
</evidence>
<sequence length="121" mass="13289">MTAFACENVSILAHPEGRALLGLDATQSKALLVSILAHPEGRALLVNPEEEILVWEVSILAHPEGRALRFSYGQWQPCLVFQSSPIPKDGRYKAHSFALLPDQCFNPRPSRRTGATHSESA</sequence>
<dbReference type="Proteomes" id="UP000839052">
    <property type="component" value="Chromosome"/>
</dbReference>
<evidence type="ECO:0000313" key="1">
    <source>
        <dbReference type="EMBL" id="CAG9932593.1"/>
    </source>
</evidence>
<organism evidence="1 2">
    <name type="scientific">Candidatus Nitrotoga arctica</name>
    <dbReference type="NCBI Taxonomy" id="453162"/>
    <lineage>
        <taxon>Bacteria</taxon>
        <taxon>Pseudomonadati</taxon>
        <taxon>Pseudomonadota</taxon>
        <taxon>Betaproteobacteria</taxon>
        <taxon>Nitrosomonadales</taxon>
        <taxon>Gallionellaceae</taxon>
        <taxon>Candidatus Nitrotoga</taxon>
    </lineage>
</organism>
<protein>
    <submittedName>
        <fullName evidence="1">Uncharacterized protein</fullName>
    </submittedName>
</protein>